<dbReference type="AlphaFoldDB" id="A0AA86PHZ0"/>
<dbReference type="EMBL" id="CATOUU010000664">
    <property type="protein sequence ID" value="CAI9939346.1"/>
    <property type="molecule type" value="Genomic_DNA"/>
</dbReference>
<name>A0AA86PHZ0_9EUKA</name>
<dbReference type="Proteomes" id="UP001642409">
    <property type="component" value="Unassembled WGS sequence"/>
</dbReference>
<reference evidence="2 3" key="2">
    <citation type="submission" date="2024-07" db="EMBL/GenBank/DDBJ databases">
        <authorList>
            <person name="Akdeniz Z."/>
        </authorList>
    </citation>
    <scope>NUCLEOTIDE SEQUENCE [LARGE SCALE GENOMIC DNA]</scope>
</reference>
<accession>A0AA86PHZ0</accession>
<proteinExistence type="predicted"/>
<evidence type="ECO:0000313" key="1">
    <source>
        <dbReference type="EMBL" id="CAI9939346.1"/>
    </source>
</evidence>
<dbReference type="EMBL" id="CAXDID020000063">
    <property type="protein sequence ID" value="CAL6011157.1"/>
    <property type="molecule type" value="Genomic_DNA"/>
</dbReference>
<keyword evidence="3" id="KW-1185">Reference proteome</keyword>
<gene>
    <name evidence="2" type="ORF">HINF_LOCUS22535</name>
    <name evidence="1" type="ORF">HINF_LOCUS26991</name>
</gene>
<evidence type="ECO:0000313" key="2">
    <source>
        <dbReference type="EMBL" id="CAL6011157.1"/>
    </source>
</evidence>
<protein>
    <submittedName>
        <fullName evidence="1">Uncharacterized protein</fullName>
    </submittedName>
</protein>
<organism evidence="1">
    <name type="scientific">Hexamita inflata</name>
    <dbReference type="NCBI Taxonomy" id="28002"/>
    <lineage>
        <taxon>Eukaryota</taxon>
        <taxon>Metamonada</taxon>
        <taxon>Diplomonadida</taxon>
        <taxon>Hexamitidae</taxon>
        <taxon>Hexamitinae</taxon>
        <taxon>Hexamita</taxon>
    </lineage>
</organism>
<evidence type="ECO:0000313" key="3">
    <source>
        <dbReference type="Proteomes" id="UP001642409"/>
    </source>
</evidence>
<comment type="caution">
    <text evidence="1">The sequence shown here is derived from an EMBL/GenBank/DDBJ whole genome shotgun (WGS) entry which is preliminary data.</text>
</comment>
<reference evidence="1" key="1">
    <citation type="submission" date="2023-06" db="EMBL/GenBank/DDBJ databases">
        <authorList>
            <person name="Kurt Z."/>
        </authorList>
    </citation>
    <scope>NUCLEOTIDE SEQUENCE</scope>
</reference>
<sequence length="175" mass="20343">MPISQKNQQQIIDTIAQIASSQYKINKQELLEDFSKLSIAVSKKFAWDIAAKQLGLQKHELYRWFHDTWERNRLGSVEKVDVQIIKQEIQKALQNQIQLDKTFQQKLKQQLTKEYHRNSFTVAFNNQKRIILASLEKKSSKHGTPKQQITNNASTELNGVQEANSIVDILKQLIK</sequence>